<dbReference type="EMBL" id="DS113184">
    <property type="protein sequence ID" value="EAY22320.1"/>
    <property type="molecule type" value="Genomic_DNA"/>
</dbReference>
<name>A2DAZ0_TRIV3</name>
<dbReference type="RefSeq" id="XP_001583306.1">
    <property type="nucleotide sequence ID" value="XM_001583256.1"/>
</dbReference>
<evidence type="ECO:0000256" key="2">
    <source>
        <dbReference type="ARBA" id="ARBA00022692"/>
    </source>
</evidence>
<feature type="transmembrane region" description="Helical" evidence="5">
    <location>
        <begin position="12"/>
        <end position="33"/>
    </location>
</feature>
<evidence type="ECO:0000313" key="7">
    <source>
        <dbReference type="Proteomes" id="UP000001542"/>
    </source>
</evidence>
<evidence type="ECO:0000313" key="6">
    <source>
        <dbReference type="EMBL" id="EAY22320.1"/>
    </source>
</evidence>
<dbReference type="AlphaFoldDB" id="A2DAZ0"/>
<dbReference type="Proteomes" id="UP000001542">
    <property type="component" value="Unassembled WGS sequence"/>
</dbReference>
<evidence type="ECO:0000256" key="3">
    <source>
        <dbReference type="ARBA" id="ARBA00022989"/>
    </source>
</evidence>
<feature type="transmembrane region" description="Helical" evidence="5">
    <location>
        <begin position="83"/>
        <end position="105"/>
    </location>
</feature>
<keyword evidence="3 5" id="KW-1133">Transmembrane helix</keyword>
<dbReference type="Pfam" id="PF00335">
    <property type="entry name" value="Tetraspanin"/>
    <property type="match status" value="1"/>
</dbReference>
<evidence type="ECO:0000256" key="4">
    <source>
        <dbReference type="ARBA" id="ARBA00023136"/>
    </source>
</evidence>
<dbReference type="VEuPathDB" id="TrichDB:TVAGG3_0517980"/>
<gene>
    <name evidence="6" type="ORF">TVAG_377990</name>
</gene>
<reference evidence="6" key="1">
    <citation type="submission" date="2006-10" db="EMBL/GenBank/DDBJ databases">
        <authorList>
            <person name="Amadeo P."/>
            <person name="Zhao Q."/>
            <person name="Wortman J."/>
            <person name="Fraser-Liggett C."/>
            <person name="Carlton J."/>
        </authorList>
    </citation>
    <scope>NUCLEOTIDE SEQUENCE</scope>
    <source>
        <strain evidence="6">G3</strain>
    </source>
</reference>
<evidence type="ECO:0008006" key="8">
    <source>
        <dbReference type="Google" id="ProtNLM"/>
    </source>
</evidence>
<accession>A2DAZ0</accession>
<keyword evidence="4 5" id="KW-0472">Membrane</keyword>
<organism evidence="6 7">
    <name type="scientific">Trichomonas vaginalis (strain ATCC PRA-98 / G3)</name>
    <dbReference type="NCBI Taxonomy" id="412133"/>
    <lineage>
        <taxon>Eukaryota</taxon>
        <taxon>Metamonada</taxon>
        <taxon>Parabasalia</taxon>
        <taxon>Trichomonadida</taxon>
        <taxon>Trichomonadidae</taxon>
        <taxon>Trichomonas</taxon>
    </lineage>
</organism>
<keyword evidence="2 5" id="KW-0812">Transmembrane</keyword>
<evidence type="ECO:0000256" key="5">
    <source>
        <dbReference type="SAM" id="Phobius"/>
    </source>
</evidence>
<proteinExistence type="predicted"/>
<dbReference type="GO" id="GO:0016020">
    <property type="term" value="C:membrane"/>
    <property type="evidence" value="ECO:0007669"/>
    <property type="project" value="UniProtKB-SubCell"/>
</dbReference>
<feature type="transmembrane region" description="Helical" evidence="5">
    <location>
        <begin position="186"/>
        <end position="212"/>
    </location>
</feature>
<sequence length="238" mass="27212">MGCREVGRCCMPTFSILAFIGIIVGISIVAPIASADKQYSWAGSMYNYFIFVVPLGFFLFFSCISSIYGCCMCFKTGRGCQMGLITLLCFTFGCSAFILAIAFIFPKWVLKDEGLWKRVESTANPTDLQRIIQIENDILCCGYEYADDWDKVRCATYLTNEDFMKKWLNYGIRGCKEELVNNISTLLHWISIIVGFGVFFFIFVFIFVIAVFNTQEHEQTVISIVENDKDYGNYQMYT</sequence>
<protein>
    <recommendedName>
        <fullName evidence="8">Tetraspanin family protein</fullName>
    </recommendedName>
</protein>
<feature type="transmembrane region" description="Helical" evidence="5">
    <location>
        <begin position="45"/>
        <end position="71"/>
    </location>
</feature>
<dbReference type="InParanoid" id="A2DAZ0"/>
<dbReference type="InterPro" id="IPR018499">
    <property type="entry name" value="Tetraspanin/Peripherin"/>
</dbReference>
<evidence type="ECO:0000256" key="1">
    <source>
        <dbReference type="ARBA" id="ARBA00004141"/>
    </source>
</evidence>
<keyword evidence="7" id="KW-1185">Reference proteome</keyword>
<dbReference type="VEuPathDB" id="TrichDB:TVAG_377990"/>
<reference evidence="6" key="2">
    <citation type="journal article" date="2007" name="Science">
        <title>Draft genome sequence of the sexually transmitted pathogen Trichomonas vaginalis.</title>
        <authorList>
            <person name="Carlton J.M."/>
            <person name="Hirt R.P."/>
            <person name="Silva J.C."/>
            <person name="Delcher A.L."/>
            <person name="Schatz M."/>
            <person name="Zhao Q."/>
            <person name="Wortman J.R."/>
            <person name="Bidwell S.L."/>
            <person name="Alsmark U.C.M."/>
            <person name="Besteiro S."/>
            <person name="Sicheritz-Ponten T."/>
            <person name="Noel C.J."/>
            <person name="Dacks J.B."/>
            <person name="Foster P.G."/>
            <person name="Simillion C."/>
            <person name="Van de Peer Y."/>
            <person name="Miranda-Saavedra D."/>
            <person name="Barton G.J."/>
            <person name="Westrop G.D."/>
            <person name="Mueller S."/>
            <person name="Dessi D."/>
            <person name="Fiori P.L."/>
            <person name="Ren Q."/>
            <person name="Paulsen I."/>
            <person name="Zhang H."/>
            <person name="Bastida-Corcuera F.D."/>
            <person name="Simoes-Barbosa A."/>
            <person name="Brown M.T."/>
            <person name="Hayes R.D."/>
            <person name="Mukherjee M."/>
            <person name="Okumura C.Y."/>
            <person name="Schneider R."/>
            <person name="Smith A.J."/>
            <person name="Vanacova S."/>
            <person name="Villalvazo M."/>
            <person name="Haas B.J."/>
            <person name="Pertea M."/>
            <person name="Feldblyum T.V."/>
            <person name="Utterback T.R."/>
            <person name="Shu C.L."/>
            <person name="Osoegawa K."/>
            <person name="de Jong P.J."/>
            <person name="Hrdy I."/>
            <person name="Horvathova L."/>
            <person name="Zubacova Z."/>
            <person name="Dolezal P."/>
            <person name="Malik S.B."/>
            <person name="Logsdon J.M. Jr."/>
            <person name="Henze K."/>
            <person name="Gupta A."/>
            <person name="Wang C.C."/>
            <person name="Dunne R.L."/>
            <person name="Upcroft J.A."/>
            <person name="Upcroft P."/>
            <person name="White O."/>
            <person name="Salzberg S.L."/>
            <person name="Tang P."/>
            <person name="Chiu C.-H."/>
            <person name="Lee Y.-S."/>
            <person name="Embley T.M."/>
            <person name="Coombs G.H."/>
            <person name="Mottram J.C."/>
            <person name="Tachezy J."/>
            <person name="Fraser-Liggett C.M."/>
            <person name="Johnson P.J."/>
        </authorList>
    </citation>
    <scope>NUCLEOTIDE SEQUENCE [LARGE SCALE GENOMIC DNA]</scope>
    <source>
        <strain evidence="6">G3</strain>
    </source>
</reference>
<comment type="subcellular location">
    <subcellularLocation>
        <location evidence="1">Membrane</location>
        <topology evidence="1">Multi-pass membrane protein</topology>
    </subcellularLocation>
</comment>
<dbReference type="KEGG" id="tva:5467872"/>